<evidence type="ECO:0000313" key="2">
    <source>
        <dbReference type="EMBL" id="KIL57868.1"/>
    </source>
</evidence>
<dbReference type="EMBL" id="KN818355">
    <property type="protein sequence ID" value="KIL57868.1"/>
    <property type="molecule type" value="Genomic_DNA"/>
</dbReference>
<keyword evidence="1" id="KW-0812">Transmembrane</keyword>
<name>A0A0C2WNP9_AMAMK</name>
<dbReference type="AlphaFoldDB" id="A0A0C2WNP9"/>
<feature type="transmembrane region" description="Helical" evidence="1">
    <location>
        <begin position="156"/>
        <end position="175"/>
    </location>
</feature>
<dbReference type="HOGENOM" id="CLU_044614_1_1_1"/>
<keyword evidence="3" id="KW-1185">Reference proteome</keyword>
<gene>
    <name evidence="2" type="ORF">M378DRAFT_171250</name>
</gene>
<keyword evidence="1" id="KW-1133">Transmembrane helix</keyword>
<protein>
    <submittedName>
        <fullName evidence="2">Uncharacterized protein</fullName>
    </submittedName>
</protein>
<sequence length="275" mass="31275">MAFATSFIFLTSTINLITTLQYMLAILRREELHIDDIIGTVMNISELLTLLSIDYVLIYRCWIVYGKSWRVICVPVTFWLGSLACSALSSYYGALSLSSKNQNVFRSTEMAIICFYVCNIATTVYTTTAIIYRIWYTTKTSGKRLNHIMRILAESGILYTCTIIFRLAGLVLLIRNDVSWVNHFINDISDAIHFSMAGISFNLLLIRVYQSRIERRDSLADSRHVDGVRTLSGMQFNNPQITASSEGRPSNARQVDEAIDEIQEHRRSSDGTHIN</sequence>
<organism evidence="2 3">
    <name type="scientific">Amanita muscaria (strain Koide BX008)</name>
    <dbReference type="NCBI Taxonomy" id="946122"/>
    <lineage>
        <taxon>Eukaryota</taxon>
        <taxon>Fungi</taxon>
        <taxon>Dikarya</taxon>
        <taxon>Basidiomycota</taxon>
        <taxon>Agaricomycotina</taxon>
        <taxon>Agaricomycetes</taxon>
        <taxon>Agaricomycetidae</taxon>
        <taxon>Agaricales</taxon>
        <taxon>Pluteineae</taxon>
        <taxon>Amanitaceae</taxon>
        <taxon>Amanita</taxon>
    </lineage>
</organism>
<dbReference type="Proteomes" id="UP000054549">
    <property type="component" value="Unassembled WGS sequence"/>
</dbReference>
<evidence type="ECO:0000313" key="3">
    <source>
        <dbReference type="Proteomes" id="UP000054549"/>
    </source>
</evidence>
<evidence type="ECO:0000256" key="1">
    <source>
        <dbReference type="SAM" id="Phobius"/>
    </source>
</evidence>
<reference evidence="2 3" key="1">
    <citation type="submission" date="2014-04" db="EMBL/GenBank/DDBJ databases">
        <title>Evolutionary Origins and Diversification of the Mycorrhizal Mutualists.</title>
        <authorList>
            <consortium name="DOE Joint Genome Institute"/>
            <consortium name="Mycorrhizal Genomics Consortium"/>
            <person name="Kohler A."/>
            <person name="Kuo A."/>
            <person name="Nagy L.G."/>
            <person name="Floudas D."/>
            <person name="Copeland A."/>
            <person name="Barry K.W."/>
            <person name="Cichocki N."/>
            <person name="Veneault-Fourrey C."/>
            <person name="LaButti K."/>
            <person name="Lindquist E.A."/>
            <person name="Lipzen A."/>
            <person name="Lundell T."/>
            <person name="Morin E."/>
            <person name="Murat C."/>
            <person name="Riley R."/>
            <person name="Ohm R."/>
            <person name="Sun H."/>
            <person name="Tunlid A."/>
            <person name="Henrissat B."/>
            <person name="Grigoriev I.V."/>
            <person name="Hibbett D.S."/>
            <person name="Martin F."/>
        </authorList>
    </citation>
    <scope>NUCLEOTIDE SEQUENCE [LARGE SCALE GENOMIC DNA]</scope>
    <source>
        <strain evidence="2 3">Koide BX008</strain>
    </source>
</reference>
<accession>A0A0C2WNP9</accession>
<feature type="transmembrane region" description="Helical" evidence="1">
    <location>
        <begin position="191"/>
        <end position="209"/>
    </location>
</feature>
<feature type="transmembrane region" description="Helical" evidence="1">
    <location>
        <begin position="110"/>
        <end position="135"/>
    </location>
</feature>
<keyword evidence="1" id="KW-0472">Membrane</keyword>
<feature type="transmembrane region" description="Helical" evidence="1">
    <location>
        <begin position="7"/>
        <end position="25"/>
    </location>
</feature>
<dbReference type="InParanoid" id="A0A0C2WNP9"/>
<dbReference type="OrthoDB" id="3357408at2759"/>
<feature type="transmembrane region" description="Helical" evidence="1">
    <location>
        <begin position="69"/>
        <end position="90"/>
    </location>
</feature>
<feature type="transmembrane region" description="Helical" evidence="1">
    <location>
        <begin position="37"/>
        <end position="57"/>
    </location>
</feature>
<dbReference type="STRING" id="946122.A0A0C2WNP9"/>
<proteinExistence type="predicted"/>